<evidence type="ECO:0000313" key="3">
    <source>
        <dbReference type="Proteomes" id="UP000233551"/>
    </source>
</evidence>
<protein>
    <submittedName>
        <fullName evidence="2">Uncharacterized protein</fullName>
    </submittedName>
</protein>
<feature type="region of interest" description="Disordered" evidence="1">
    <location>
        <begin position="495"/>
        <end position="515"/>
    </location>
</feature>
<keyword evidence="3" id="KW-1185">Reference proteome</keyword>
<feature type="region of interest" description="Disordered" evidence="1">
    <location>
        <begin position="40"/>
        <end position="60"/>
    </location>
</feature>
<gene>
    <name evidence="2" type="ORF">CRG98_024675</name>
</gene>
<name>A0A2I0JF91_PUNGR</name>
<feature type="region of interest" description="Disordered" evidence="1">
    <location>
        <begin position="365"/>
        <end position="385"/>
    </location>
</feature>
<accession>A0A2I0JF91</accession>
<proteinExistence type="predicted"/>
<feature type="region of interest" description="Disordered" evidence="1">
    <location>
        <begin position="235"/>
        <end position="255"/>
    </location>
</feature>
<dbReference type="EMBL" id="PGOL01001745">
    <property type="protein sequence ID" value="PKI54932.1"/>
    <property type="molecule type" value="Genomic_DNA"/>
</dbReference>
<feature type="region of interest" description="Disordered" evidence="1">
    <location>
        <begin position="300"/>
        <end position="320"/>
    </location>
</feature>
<feature type="region of interest" description="Disordered" evidence="1">
    <location>
        <begin position="170"/>
        <end position="190"/>
    </location>
</feature>
<evidence type="ECO:0000313" key="2">
    <source>
        <dbReference type="EMBL" id="PKI54932.1"/>
    </source>
</evidence>
<sequence>MRCKKLNSHGLADPARLQEARPRCLGEHAVQEIKLARVSRPGKVARSTTETRQGCKKHDRGVSANMRCKKLNSHGLADPARLQEARPRCLGEHAVQEIKLARVSRPGKVARSTTETRQGCKKHDRGVSANMRCKKLNSHGLADPARLQEARPRCLGEHAVQEIKLARVSRPGKVARSTTETRQGCKKHDRGVSANMRCKKLNSHGLADPARLQEARPRCLGEHAVQEIKLARVSRPGKVARSTTETRQGCKKHDRGVSANMRCKKLNSHGLADPARLQEARPRCLGEHAVQEIKLARVSRPGKVARSTTETRQGCKKHDRGVSANMRCKKLNSHGLADPARLQEARPRCLGEHAVQEIKLARVSRPGKVARSTTETRQGCKKHDRGVSANMRCKKLNSHGLADPARLQEARPRCLGEHAVQEIKLARVSRPGKVARSTTETRQGCKKHDRGVSANMRCKKLNSHGLADPARLQEARPRCLGEHAVQEIKLARVSRPGKVARSTTETRQGCKKHDRGVSANMRCKKLNSHGLADPARLQEARPRCLGEHAVQEIKLARVSRPGKVARSTTETRQGCKKHDRGVSANMRCKKLNSHGLADPARLQEARPRCLGEHAVQEIKLARVSRPGKVARSTTETRQGCKKHDRGVSANMRCKKLNSHGLADPARLQEARARCLGELAVQEIKLASVSRPTNVARGTSEVARRTCDPAMLQEARARWLGELAVKESKLARISSPGKVARGTSEVARRT</sequence>
<dbReference type="Proteomes" id="UP000233551">
    <property type="component" value="Unassembled WGS sequence"/>
</dbReference>
<organism evidence="2 3">
    <name type="scientific">Punica granatum</name>
    <name type="common">Pomegranate</name>
    <dbReference type="NCBI Taxonomy" id="22663"/>
    <lineage>
        <taxon>Eukaryota</taxon>
        <taxon>Viridiplantae</taxon>
        <taxon>Streptophyta</taxon>
        <taxon>Embryophyta</taxon>
        <taxon>Tracheophyta</taxon>
        <taxon>Spermatophyta</taxon>
        <taxon>Magnoliopsida</taxon>
        <taxon>eudicotyledons</taxon>
        <taxon>Gunneridae</taxon>
        <taxon>Pentapetalae</taxon>
        <taxon>rosids</taxon>
        <taxon>malvids</taxon>
        <taxon>Myrtales</taxon>
        <taxon>Lythraceae</taxon>
        <taxon>Punica</taxon>
    </lineage>
</organism>
<feature type="region of interest" description="Disordered" evidence="1">
    <location>
        <begin position="105"/>
        <end position="125"/>
    </location>
</feature>
<dbReference type="AlphaFoldDB" id="A0A2I0JF91"/>
<evidence type="ECO:0000256" key="1">
    <source>
        <dbReference type="SAM" id="MobiDB-lite"/>
    </source>
</evidence>
<feature type="region of interest" description="Disordered" evidence="1">
    <location>
        <begin position="430"/>
        <end position="450"/>
    </location>
</feature>
<dbReference type="STRING" id="22663.A0A2I0JF91"/>
<feature type="region of interest" description="Disordered" evidence="1">
    <location>
        <begin position="560"/>
        <end position="580"/>
    </location>
</feature>
<comment type="caution">
    <text evidence="2">The sequence shown here is derived from an EMBL/GenBank/DDBJ whole genome shotgun (WGS) entry which is preliminary data.</text>
</comment>
<reference evidence="2 3" key="1">
    <citation type="submission" date="2017-11" db="EMBL/GenBank/DDBJ databases">
        <title>De-novo sequencing of pomegranate (Punica granatum L.) genome.</title>
        <authorList>
            <person name="Akparov Z."/>
            <person name="Amiraslanov A."/>
            <person name="Hajiyeva S."/>
            <person name="Abbasov M."/>
            <person name="Kaur K."/>
            <person name="Hamwieh A."/>
            <person name="Solovyev V."/>
            <person name="Salamov A."/>
            <person name="Braich B."/>
            <person name="Kosarev P."/>
            <person name="Mahmoud A."/>
            <person name="Hajiyev E."/>
            <person name="Babayeva S."/>
            <person name="Izzatullayeva V."/>
            <person name="Mammadov A."/>
            <person name="Mammadov A."/>
            <person name="Sharifova S."/>
            <person name="Ojaghi J."/>
            <person name="Eynullazada K."/>
            <person name="Bayramov B."/>
            <person name="Abdulazimova A."/>
            <person name="Shahmuradov I."/>
        </authorList>
    </citation>
    <scope>NUCLEOTIDE SEQUENCE [LARGE SCALE GENOMIC DNA]</scope>
    <source>
        <strain evidence="3">cv. AG2017</strain>
        <tissue evidence="2">Leaf</tissue>
    </source>
</reference>